<comment type="caution">
    <text evidence="3">The sequence shown here is derived from an EMBL/GenBank/DDBJ whole genome shotgun (WGS) entry which is preliminary data.</text>
</comment>
<evidence type="ECO:0008006" key="5">
    <source>
        <dbReference type="Google" id="ProtNLM"/>
    </source>
</evidence>
<evidence type="ECO:0000313" key="3">
    <source>
        <dbReference type="EMBL" id="MRX72605.1"/>
    </source>
</evidence>
<dbReference type="InterPro" id="IPR018247">
    <property type="entry name" value="EF_Hand_1_Ca_BS"/>
</dbReference>
<gene>
    <name evidence="3" type="ORF">GJU40_10645</name>
</gene>
<protein>
    <recommendedName>
        <fullName evidence="5">EF-hand domain-containing protein</fullName>
    </recommendedName>
</protein>
<evidence type="ECO:0000313" key="4">
    <source>
        <dbReference type="Proteomes" id="UP000448867"/>
    </source>
</evidence>
<dbReference type="Proteomes" id="UP000448867">
    <property type="component" value="Unassembled WGS sequence"/>
</dbReference>
<keyword evidence="4" id="KW-1185">Reference proteome</keyword>
<proteinExistence type="predicted"/>
<feature type="compositionally biased region" description="Basic and acidic residues" evidence="1">
    <location>
        <begin position="230"/>
        <end position="239"/>
    </location>
</feature>
<keyword evidence="2" id="KW-0732">Signal</keyword>
<evidence type="ECO:0000256" key="2">
    <source>
        <dbReference type="SAM" id="SignalP"/>
    </source>
</evidence>
<dbReference type="InterPro" id="IPR023833">
    <property type="entry name" value="Signal_pept_SipW-depend-type"/>
</dbReference>
<evidence type="ECO:0000256" key="1">
    <source>
        <dbReference type="SAM" id="MobiDB-lite"/>
    </source>
</evidence>
<dbReference type="RefSeq" id="WP_154307767.1">
    <property type="nucleotide sequence ID" value="NZ_WKKI01000018.1"/>
</dbReference>
<dbReference type="EMBL" id="WKKI01000018">
    <property type="protein sequence ID" value="MRX72605.1"/>
    <property type="molecule type" value="Genomic_DNA"/>
</dbReference>
<dbReference type="OrthoDB" id="2660939at2"/>
<feature type="chain" id="PRO_5039016084" description="EF-hand domain-containing protein" evidence="2">
    <location>
        <begin position="21"/>
        <end position="239"/>
    </location>
</feature>
<dbReference type="InterPro" id="IPR022121">
    <property type="entry name" value="Peptidase_M73_camelysin"/>
</dbReference>
<dbReference type="Pfam" id="PF12389">
    <property type="entry name" value="Peptidase_M73"/>
    <property type="match status" value="1"/>
</dbReference>
<feature type="signal peptide" evidence="2">
    <location>
        <begin position="1"/>
        <end position="20"/>
    </location>
</feature>
<dbReference type="PROSITE" id="PS00018">
    <property type="entry name" value="EF_HAND_1"/>
    <property type="match status" value="1"/>
</dbReference>
<reference evidence="3 4" key="1">
    <citation type="submission" date="2019-11" db="EMBL/GenBank/DDBJ databases">
        <title>Bacillus lacus genome.</title>
        <authorList>
            <person name="Allen C.J."/>
            <person name="Newman J.D."/>
        </authorList>
    </citation>
    <scope>NUCLEOTIDE SEQUENCE [LARGE SCALE GENOMIC DNA]</scope>
    <source>
        <strain evidence="3 4">KCTC 33946</strain>
    </source>
</reference>
<accession>A0A7X2LXI4</accession>
<dbReference type="NCBIfam" id="TIGR04088">
    <property type="entry name" value="cognate_SipW"/>
    <property type="match status" value="1"/>
</dbReference>
<dbReference type="AlphaFoldDB" id="A0A7X2LXI4"/>
<sequence>MSVKKKVVMGMSSIALGALAVMGGTFAYFSDSVSADSHFTNGTLVLKPKKPYLENFSIDNWKPGDKLVAEKDNQDPSMVLNNQGTLPMNVFMKVTSHSEKDTHKHIVVNSLKFGGEDILGKITDINSDGKISLDELDEFTKKAAPATVNGNSISDVGAFIGFLPAKDNTNLGIKAVTYSLEFLDNGKEQNYLQGDKTKIGFQFTGLQTDGVTLDKDSLDNGQQGGGGTYKRTDDINKQK</sequence>
<feature type="region of interest" description="Disordered" evidence="1">
    <location>
        <begin position="214"/>
        <end position="239"/>
    </location>
</feature>
<name>A0A7X2LXI4_9BACI</name>
<organism evidence="3 4">
    <name type="scientific">Metabacillus lacus</name>
    <dbReference type="NCBI Taxonomy" id="1983721"/>
    <lineage>
        <taxon>Bacteria</taxon>
        <taxon>Bacillati</taxon>
        <taxon>Bacillota</taxon>
        <taxon>Bacilli</taxon>
        <taxon>Bacillales</taxon>
        <taxon>Bacillaceae</taxon>
        <taxon>Metabacillus</taxon>
    </lineage>
</organism>